<reference evidence="4" key="1">
    <citation type="journal article" date="2019" name="Int. J. Syst. Evol. Microbiol.">
        <title>The Global Catalogue of Microorganisms (GCM) 10K type strain sequencing project: providing services to taxonomists for standard genome sequencing and annotation.</title>
        <authorList>
            <consortium name="The Broad Institute Genomics Platform"/>
            <consortium name="The Broad Institute Genome Sequencing Center for Infectious Disease"/>
            <person name="Wu L."/>
            <person name="Ma J."/>
        </authorList>
    </citation>
    <scope>NUCLEOTIDE SEQUENCE [LARGE SCALE GENOMIC DNA]</scope>
    <source>
        <strain evidence="4">NBRC 111756</strain>
    </source>
</reference>
<dbReference type="InterPro" id="IPR000792">
    <property type="entry name" value="Tscrpt_reg_LuxR_C"/>
</dbReference>
<organism evidence="3 4">
    <name type="scientific">Marinobacterium aestuariivivens</name>
    <dbReference type="NCBI Taxonomy" id="1698799"/>
    <lineage>
        <taxon>Bacteria</taxon>
        <taxon>Pseudomonadati</taxon>
        <taxon>Pseudomonadota</taxon>
        <taxon>Gammaproteobacteria</taxon>
        <taxon>Oceanospirillales</taxon>
        <taxon>Oceanospirillaceae</taxon>
        <taxon>Marinobacterium</taxon>
    </lineage>
</organism>
<evidence type="ECO:0000313" key="3">
    <source>
        <dbReference type="EMBL" id="MFC6669386.1"/>
    </source>
</evidence>
<keyword evidence="1" id="KW-0238">DNA-binding</keyword>
<dbReference type="Proteomes" id="UP001596422">
    <property type="component" value="Unassembled WGS sequence"/>
</dbReference>
<dbReference type="InterPro" id="IPR039420">
    <property type="entry name" value="WalR-like"/>
</dbReference>
<dbReference type="Gene3D" id="3.40.50.2300">
    <property type="match status" value="1"/>
</dbReference>
<comment type="caution">
    <text evidence="3">The sequence shown here is derived from an EMBL/GenBank/DDBJ whole genome shotgun (WGS) entry which is preliminary data.</text>
</comment>
<dbReference type="InterPro" id="IPR016032">
    <property type="entry name" value="Sig_transdc_resp-reg_C-effctor"/>
</dbReference>
<dbReference type="PRINTS" id="PR00038">
    <property type="entry name" value="HTHLUXR"/>
</dbReference>
<dbReference type="CDD" id="cd06170">
    <property type="entry name" value="LuxR_C_like"/>
    <property type="match status" value="1"/>
</dbReference>
<evidence type="ECO:0000313" key="4">
    <source>
        <dbReference type="Proteomes" id="UP001596422"/>
    </source>
</evidence>
<name>A0ABW1ZW20_9GAMM</name>
<dbReference type="PANTHER" id="PTHR43214">
    <property type="entry name" value="TWO-COMPONENT RESPONSE REGULATOR"/>
    <property type="match status" value="1"/>
</dbReference>
<evidence type="ECO:0000256" key="1">
    <source>
        <dbReference type="ARBA" id="ARBA00023125"/>
    </source>
</evidence>
<keyword evidence="4" id="KW-1185">Reference proteome</keyword>
<dbReference type="SMART" id="SM00421">
    <property type="entry name" value="HTH_LUXR"/>
    <property type="match status" value="1"/>
</dbReference>
<dbReference type="PROSITE" id="PS50043">
    <property type="entry name" value="HTH_LUXR_2"/>
    <property type="match status" value="1"/>
</dbReference>
<dbReference type="Pfam" id="PF00196">
    <property type="entry name" value="GerE"/>
    <property type="match status" value="1"/>
</dbReference>
<dbReference type="PANTHER" id="PTHR43214:SF38">
    <property type="entry name" value="NITRATE_NITRITE RESPONSE REGULATOR PROTEIN NARL"/>
    <property type="match status" value="1"/>
</dbReference>
<feature type="domain" description="HTH luxR-type" evidence="2">
    <location>
        <begin position="142"/>
        <end position="207"/>
    </location>
</feature>
<dbReference type="PROSITE" id="PS00622">
    <property type="entry name" value="HTH_LUXR_1"/>
    <property type="match status" value="1"/>
</dbReference>
<sequence>MELGYYSTQRNVGERWERLLHGWSARRLHFDALELGLPGGLLLLHLDSLPQEYRYPLFKALQSGGQLYAVLTDRPRDDEGIRMLALGARAYASTFITGSLLQQLIETVGRGDIWASPLVMQKLLKRLLNGQPAQLLSVQAERLGLAADLSEREQQVMDILISGVANKVIARELKITERTVKAHISAILRKTGAGDRVSLILMAKAQERQH</sequence>
<evidence type="ECO:0000259" key="2">
    <source>
        <dbReference type="PROSITE" id="PS50043"/>
    </source>
</evidence>
<gene>
    <name evidence="3" type="ORF">ACFQDL_04195</name>
</gene>
<protein>
    <submittedName>
        <fullName evidence="3">LuxR C-terminal-related transcriptional regulator</fullName>
    </submittedName>
</protein>
<proteinExistence type="predicted"/>
<accession>A0ABW1ZW20</accession>
<dbReference type="EMBL" id="JBHSWE010000001">
    <property type="protein sequence ID" value="MFC6669386.1"/>
    <property type="molecule type" value="Genomic_DNA"/>
</dbReference>
<dbReference type="SUPFAM" id="SSF46894">
    <property type="entry name" value="C-terminal effector domain of the bipartite response regulators"/>
    <property type="match status" value="1"/>
</dbReference>
<dbReference type="RefSeq" id="WP_379907945.1">
    <property type="nucleotide sequence ID" value="NZ_JBHSWE010000001.1"/>
</dbReference>